<keyword evidence="5" id="KW-1185">Reference proteome</keyword>
<dbReference type="EMBL" id="KE384740">
    <property type="protein sequence ID" value="KJK77117.1"/>
    <property type="molecule type" value="Genomic_DNA"/>
</dbReference>
<dbReference type="PANTHER" id="PTHR33365">
    <property type="entry name" value="YALI0B05434P"/>
    <property type="match status" value="1"/>
</dbReference>
<feature type="transmembrane region" description="Helical" evidence="3">
    <location>
        <begin position="47"/>
        <end position="67"/>
    </location>
</feature>
<dbReference type="STRING" id="1291518.A0A0D9NSV0"/>
<sequence length="262" mass="29769">MAPISSYAYAPIPVNLDHGESEPYHLQEGLNENTTSDLELRDRRRQLFLVALTSLSLLCLMILSMALGRLTVTNFDCGRQLSTWSPAFEAVEYYQTTFEGEFLAPSVWRGPPSPELDEAWNRISIRGTGSLRIAKDDLSRLNKSAYAEITAGFGDGTNDVQVLLEVFHQLHCLNEIRKHTWPEYYKFDAPPKVERAHLDHCIEMLRINLMCTADVTPITAKQVSWKNGDPAPDFSTLHTCRNFSKILKHVEDHAELWGFWAS</sequence>
<comment type="pathway">
    <text evidence="1">Mycotoxin biosynthesis.</text>
</comment>
<evidence type="ECO:0008006" key="6">
    <source>
        <dbReference type="Google" id="ProtNLM"/>
    </source>
</evidence>
<dbReference type="PANTHER" id="PTHR33365:SF4">
    <property type="entry name" value="CYCLOCHLOROTINE BIOSYNTHESIS PROTEIN O"/>
    <property type="match status" value="1"/>
</dbReference>
<accession>A0A0D9NSV0</accession>
<keyword evidence="3" id="KW-0472">Membrane</keyword>
<dbReference type="Pfam" id="PF11807">
    <property type="entry name" value="UstYa"/>
    <property type="match status" value="1"/>
</dbReference>
<organism evidence="4 5">
    <name type="scientific">Metarhizium anisopliae BRIP 53293</name>
    <dbReference type="NCBI Taxonomy" id="1291518"/>
    <lineage>
        <taxon>Eukaryota</taxon>
        <taxon>Fungi</taxon>
        <taxon>Dikarya</taxon>
        <taxon>Ascomycota</taxon>
        <taxon>Pezizomycotina</taxon>
        <taxon>Sordariomycetes</taxon>
        <taxon>Hypocreomycetidae</taxon>
        <taxon>Hypocreales</taxon>
        <taxon>Clavicipitaceae</taxon>
        <taxon>Metarhizium</taxon>
    </lineage>
</organism>
<evidence type="ECO:0000256" key="2">
    <source>
        <dbReference type="ARBA" id="ARBA00035112"/>
    </source>
</evidence>
<proteinExistence type="inferred from homology"/>
<dbReference type="GO" id="GO:0043386">
    <property type="term" value="P:mycotoxin biosynthetic process"/>
    <property type="evidence" value="ECO:0007669"/>
    <property type="project" value="InterPro"/>
</dbReference>
<protein>
    <recommendedName>
        <fullName evidence="6">Cyclochlorotine biosynthesis protein O</fullName>
    </recommendedName>
</protein>
<comment type="similarity">
    <text evidence="2">Belongs to the ustYa family.</text>
</comment>
<reference evidence="5" key="1">
    <citation type="journal article" date="2014" name="BMC Genomics">
        <title>The genome sequence of the biocontrol fungus Metarhizium anisopliae and comparative genomics of Metarhizium species.</title>
        <authorList>
            <person name="Pattemore J.A."/>
            <person name="Hane J.K."/>
            <person name="Williams A.H."/>
            <person name="Wilson B.A."/>
            <person name="Stodart B.J."/>
            <person name="Ash G.J."/>
        </authorList>
    </citation>
    <scope>NUCLEOTIDE SEQUENCE [LARGE SCALE GENOMIC DNA]</scope>
    <source>
        <strain evidence="5">BRIP 53293</strain>
    </source>
</reference>
<evidence type="ECO:0000313" key="4">
    <source>
        <dbReference type="EMBL" id="KJK77117.1"/>
    </source>
</evidence>
<dbReference type="AlphaFoldDB" id="A0A0D9NSV0"/>
<keyword evidence="3" id="KW-1133">Transmembrane helix</keyword>
<evidence type="ECO:0000256" key="3">
    <source>
        <dbReference type="SAM" id="Phobius"/>
    </source>
</evidence>
<evidence type="ECO:0000313" key="5">
    <source>
        <dbReference type="Proteomes" id="UP000054544"/>
    </source>
</evidence>
<dbReference type="Proteomes" id="UP000054544">
    <property type="component" value="Unassembled WGS sequence"/>
</dbReference>
<name>A0A0D9NSV0_METAN</name>
<dbReference type="OrthoDB" id="3687641at2759"/>
<dbReference type="InterPro" id="IPR021765">
    <property type="entry name" value="UstYa-like"/>
</dbReference>
<evidence type="ECO:0000256" key="1">
    <source>
        <dbReference type="ARBA" id="ARBA00004685"/>
    </source>
</evidence>
<keyword evidence="3" id="KW-0812">Transmembrane</keyword>
<gene>
    <name evidence="4" type="ORF">H634G_07538</name>
</gene>